<evidence type="ECO:0000256" key="1">
    <source>
        <dbReference type="ARBA" id="ARBA00004123"/>
    </source>
</evidence>
<organism evidence="9 10">
    <name type="scientific">Rhizoctonia solani AG-3 Rhs1AP</name>
    <dbReference type="NCBI Taxonomy" id="1086054"/>
    <lineage>
        <taxon>Eukaryota</taxon>
        <taxon>Fungi</taxon>
        <taxon>Dikarya</taxon>
        <taxon>Basidiomycota</taxon>
        <taxon>Agaricomycotina</taxon>
        <taxon>Agaricomycetes</taxon>
        <taxon>Cantharellales</taxon>
        <taxon>Ceratobasidiaceae</taxon>
        <taxon>Rhizoctonia</taxon>
    </lineage>
</organism>
<evidence type="ECO:0000256" key="4">
    <source>
        <dbReference type="ARBA" id="ARBA00024778"/>
    </source>
</evidence>
<dbReference type="Pfam" id="PF17745">
    <property type="entry name" value="Ydr279_N"/>
    <property type="match status" value="1"/>
</dbReference>
<gene>
    <name evidence="9" type="ORF">RSOL_435670</name>
</gene>
<dbReference type="GO" id="GO:0006401">
    <property type="term" value="P:RNA catabolic process"/>
    <property type="evidence" value="ECO:0007669"/>
    <property type="project" value="TreeGrafter"/>
</dbReference>
<dbReference type="Gene3D" id="1.10.20.120">
    <property type="match status" value="1"/>
</dbReference>
<dbReference type="Pfam" id="PF09468">
    <property type="entry name" value="RNase_H2-Ydr279"/>
    <property type="match status" value="1"/>
</dbReference>
<sequence length="335" mass="36205">MSTHVAVLPKDVQEVLQPSKASLSPVRLPHPRTGLPALFIHHGSTLLELHSVTSDAPRSWFIGQSVVSNGNLLLMTPIDPAFILIPFLRALDSKAPFKPTDDLLEEAISSYSPSDIQKENVTSFMALDCVRKALRQLCETKDVPPDITVHRPSTERIIAFIKRRIDRVVLAQQPPEPSTLEPTSDPAPEPTPGSTAETSQSFPTIQRQHLRLGLSVTELGPLDCPKAESTRAATRIKIASEIVGNWVEDSLIEEVLATYDISAYTAHAAVRAEQARAELAAATARAEAAEAGKGSKAKAGDKRKAGAQASRGVDKLKKANTKGMSSLNTFFGKKE</sequence>
<dbReference type="Gene3D" id="2.20.25.530">
    <property type="match status" value="1"/>
</dbReference>
<dbReference type="GO" id="GO:0032299">
    <property type="term" value="C:ribonuclease H2 complex"/>
    <property type="evidence" value="ECO:0007669"/>
    <property type="project" value="InterPro"/>
</dbReference>
<dbReference type="Proteomes" id="UP000030108">
    <property type="component" value="Unassembled WGS sequence"/>
</dbReference>
<evidence type="ECO:0000259" key="7">
    <source>
        <dbReference type="Pfam" id="PF09468"/>
    </source>
</evidence>
<dbReference type="InterPro" id="IPR041195">
    <property type="entry name" value="Rnh202_N"/>
</dbReference>
<comment type="caution">
    <text evidence="9">The sequence shown here is derived from an EMBL/GenBank/DDBJ whole genome shotgun (WGS) entry which is preliminary data.</text>
</comment>
<feature type="domain" description="Ribonuclease H2 subunit B wHTH" evidence="7">
    <location>
        <begin position="82"/>
        <end position="186"/>
    </location>
</feature>
<evidence type="ECO:0000259" key="8">
    <source>
        <dbReference type="Pfam" id="PF17745"/>
    </source>
</evidence>
<evidence type="ECO:0000256" key="5">
    <source>
        <dbReference type="ARBA" id="ARBA00033464"/>
    </source>
</evidence>
<evidence type="ECO:0000313" key="9">
    <source>
        <dbReference type="EMBL" id="EUC64127.1"/>
    </source>
</evidence>
<evidence type="ECO:0000256" key="3">
    <source>
        <dbReference type="ARBA" id="ARBA00023242"/>
    </source>
</evidence>
<dbReference type="InterPro" id="IPR019024">
    <property type="entry name" value="RNase_H2_suB_wHTH"/>
</dbReference>
<evidence type="ECO:0000256" key="2">
    <source>
        <dbReference type="ARBA" id="ARBA00019062"/>
    </source>
</evidence>
<name>X8JK21_9AGAM</name>
<feature type="region of interest" description="Disordered" evidence="6">
    <location>
        <begin position="289"/>
        <end position="321"/>
    </location>
</feature>
<feature type="region of interest" description="Disordered" evidence="6">
    <location>
        <begin position="174"/>
        <end position="204"/>
    </location>
</feature>
<feature type="domain" description="Rnh202 triple barrel" evidence="8">
    <location>
        <begin position="7"/>
        <end position="79"/>
    </location>
</feature>
<evidence type="ECO:0000313" key="10">
    <source>
        <dbReference type="Proteomes" id="UP000030108"/>
    </source>
</evidence>
<dbReference type="PANTHER" id="PTHR13383:SF11">
    <property type="entry name" value="RIBONUCLEASE H2 SUBUNIT B"/>
    <property type="match status" value="1"/>
</dbReference>
<comment type="subcellular location">
    <subcellularLocation>
        <location evidence="1">Nucleus</location>
    </subcellularLocation>
</comment>
<dbReference type="OrthoDB" id="29098at2759"/>
<dbReference type="PANTHER" id="PTHR13383">
    <property type="entry name" value="RIBONUCLEASE H2 SUBUNIT B"/>
    <property type="match status" value="1"/>
</dbReference>
<keyword evidence="3" id="KW-0539">Nucleus</keyword>
<dbReference type="EMBL" id="JATN01000314">
    <property type="protein sequence ID" value="EUC64127.1"/>
    <property type="molecule type" value="Genomic_DNA"/>
</dbReference>
<dbReference type="GO" id="GO:0005654">
    <property type="term" value="C:nucleoplasm"/>
    <property type="evidence" value="ECO:0007669"/>
    <property type="project" value="TreeGrafter"/>
</dbReference>
<feature type="compositionally biased region" description="Polar residues" evidence="6">
    <location>
        <begin position="192"/>
        <end position="204"/>
    </location>
</feature>
<evidence type="ECO:0000256" key="6">
    <source>
        <dbReference type="SAM" id="MobiDB-lite"/>
    </source>
</evidence>
<reference evidence="10" key="1">
    <citation type="journal article" date="2014" name="Genome Announc.">
        <title>Draft genome sequence of the plant-pathogenic soil fungus Rhizoctonia solani anastomosis group 3 strain Rhs1AP.</title>
        <authorList>
            <person name="Cubeta M.A."/>
            <person name="Thomas E."/>
            <person name="Dean R.A."/>
            <person name="Jabaji S."/>
            <person name="Neate S.M."/>
            <person name="Tavantzis S."/>
            <person name="Toda T."/>
            <person name="Vilgalys R."/>
            <person name="Bharathan N."/>
            <person name="Fedorova-Abrams N."/>
            <person name="Pakala S.B."/>
            <person name="Pakala S.M."/>
            <person name="Zafar N."/>
            <person name="Joardar V."/>
            <person name="Losada L."/>
            <person name="Nierman W.C."/>
        </authorList>
    </citation>
    <scope>NUCLEOTIDE SEQUENCE [LARGE SCALE GENOMIC DNA]</scope>
    <source>
        <strain evidence="10">AG-3</strain>
    </source>
</reference>
<comment type="function">
    <text evidence="4">Non catalytic subunit of RNase H2, an endonuclease that specifically degrades the RNA of RNA:DNA hybrids. Participates in DNA replication, possibly by mediating the removal of lagging-strand Okazaki fragment RNA primers during DNA replication. Mediates the excision of single ribonucleotides from DNA:RNA duplexes.</text>
</comment>
<dbReference type="CDD" id="cd09270">
    <property type="entry name" value="RNase_H2-B"/>
    <property type="match status" value="1"/>
</dbReference>
<protein>
    <recommendedName>
        <fullName evidence="2">Ribonuclease H2 subunit B</fullName>
    </recommendedName>
    <alternativeName>
        <fullName evidence="5">Ribonuclease HI subunit B</fullName>
    </alternativeName>
</protein>
<dbReference type="AlphaFoldDB" id="X8JK21"/>
<proteinExistence type="predicted"/>
<dbReference type="InterPro" id="IPR040456">
    <property type="entry name" value="RNase_H2_suB"/>
</dbReference>
<accession>X8JK21</accession>